<dbReference type="AlphaFoldDB" id="A0A1M6B828"/>
<dbReference type="RefSeq" id="WP_073003776.1">
    <property type="nucleotide sequence ID" value="NZ_FQZO01000001.1"/>
</dbReference>
<evidence type="ECO:0000313" key="2">
    <source>
        <dbReference type="EMBL" id="SHI44807.1"/>
    </source>
</evidence>
<feature type="transmembrane region" description="Helical" evidence="1">
    <location>
        <begin position="17"/>
        <end position="34"/>
    </location>
</feature>
<dbReference type="OrthoDB" id="1937989at2"/>
<dbReference type="Proteomes" id="UP000184080">
    <property type="component" value="Unassembled WGS sequence"/>
</dbReference>
<protein>
    <recommendedName>
        <fullName evidence="4">Transmembrane protein</fullName>
    </recommendedName>
</protein>
<keyword evidence="1" id="KW-0472">Membrane</keyword>
<name>A0A1M6B828_9CLOT</name>
<evidence type="ECO:0000313" key="3">
    <source>
        <dbReference type="Proteomes" id="UP000184080"/>
    </source>
</evidence>
<sequence>MDIYKAYEKQRKSYKRFIILMTILFFSLPLIVYITGKTELFFVSYLIFIEILIFVAIILAKDNWTLEFNLSNNKMILKIGLLKKKYNILCDKVVCIHTEKDYEDLQIIVLTTQKFRNKFFKPITENFLKKYPLAAHEYIKIKHIDPEFEYYYFVVKKGGFLKYELLEALFKNCVKAVFTENSISNLKKIRY</sequence>
<reference evidence="2 3" key="1">
    <citation type="submission" date="2016-11" db="EMBL/GenBank/DDBJ databases">
        <authorList>
            <person name="Jaros S."/>
            <person name="Januszkiewicz K."/>
            <person name="Wedrychowicz H."/>
        </authorList>
    </citation>
    <scope>NUCLEOTIDE SEQUENCE [LARGE SCALE GENOMIC DNA]</scope>
    <source>
        <strain evidence="2 3">DSM 21864</strain>
    </source>
</reference>
<accession>A0A1M6B828</accession>
<dbReference type="STRING" id="1121298.SAMN05444401_0660"/>
<evidence type="ECO:0000256" key="1">
    <source>
        <dbReference type="SAM" id="Phobius"/>
    </source>
</evidence>
<gene>
    <name evidence="2" type="ORF">SAMN05444401_0660</name>
</gene>
<proteinExistence type="predicted"/>
<keyword evidence="1" id="KW-1133">Transmembrane helix</keyword>
<keyword evidence="1" id="KW-0812">Transmembrane</keyword>
<feature type="transmembrane region" description="Helical" evidence="1">
    <location>
        <begin position="40"/>
        <end position="60"/>
    </location>
</feature>
<keyword evidence="3" id="KW-1185">Reference proteome</keyword>
<dbReference type="EMBL" id="FQZO01000001">
    <property type="protein sequence ID" value="SHI44807.1"/>
    <property type="molecule type" value="Genomic_DNA"/>
</dbReference>
<evidence type="ECO:0008006" key="4">
    <source>
        <dbReference type="Google" id="ProtNLM"/>
    </source>
</evidence>
<organism evidence="2 3">
    <name type="scientific">Clostridium amylolyticum</name>
    <dbReference type="NCBI Taxonomy" id="1121298"/>
    <lineage>
        <taxon>Bacteria</taxon>
        <taxon>Bacillati</taxon>
        <taxon>Bacillota</taxon>
        <taxon>Clostridia</taxon>
        <taxon>Eubacteriales</taxon>
        <taxon>Clostridiaceae</taxon>
        <taxon>Clostridium</taxon>
    </lineage>
</organism>